<keyword evidence="2" id="KW-1185">Reference proteome</keyword>
<comment type="caution">
    <text evidence="1">The sequence shown here is derived from an EMBL/GenBank/DDBJ whole genome shotgun (WGS) entry which is preliminary data.</text>
</comment>
<name>A0ACC3C811_PYRYE</name>
<dbReference type="Proteomes" id="UP000798662">
    <property type="component" value="Chromosome 2"/>
</dbReference>
<reference evidence="1" key="1">
    <citation type="submission" date="2019-11" db="EMBL/GenBank/DDBJ databases">
        <title>Nori genome reveals adaptations in red seaweeds to the harsh intertidal environment.</title>
        <authorList>
            <person name="Wang D."/>
            <person name="Mao Y."/>
        </authorList>
    </citation>
    <scope>NUCLEOTIDE SEQUENCE</scope>
    <source>
        <tissue evidence="1">Gametophyte</tissue>
    </source>
</reference>
<sequence length="460" mass="46051">MPAVMTAAAANQAHWEAVASSGLAFSVALRDLYAGRGATPAAPADFGVPEGGGVGAGARPAAGTPAADSRSSVDSYGSSAQGGGAAGAVASTDHAARVLSPSLEVAATAMAGSGSSPSSTPVVLATTASRLASAFMEDVARTRELLTTLQKERVEEDYYEAKVAELLATPGGAGSTSGPRRVPAAAAGSASAVKKAERRAEKLAGNVKKRAEHGRTAVRLRDQAVAAIGRLLAARDPLLDRLLSSFVAAQAARLRDPSYGVMSETVRGRWPHLLSLPPGDGGLAALRQQHFTIHGAGGGGGGRPPTDGGWSGGRPAAPHATSLADAASVPSVPTSVPVPASASYSGSVAVAPTLPLREAPAIRSPSAPSSTVTTAARPPVVGVAKVGPSRFAPNADSVPPLRPAPAREVLADKAPSRESPPPAPEPVHEPRLNEHVPDPAYYTYAVAVGTAGSMEGRSAA</sequence>
<gene>
    <name evidence="1" type="ORF">I4F81_008469</name>
</gene>
<evidence type="ECO:0000313" key="1">
    <source>
        <dbReference type="EMBL" id="KAK1865947.1"/>
    </source>
</evidence>
<protein>
    <submittedName>
        <fullName evidence="1">Uncharacterized protein</fullName>
    </submittedName>
</protein>
<organism evidence="1 2">
    <name type="scientific">Pyropia yezoensis</name>
    <name type="common">Susabi-nori</name>
    <name type="synonym">Porphyra yezoensis</name>
    <dbReference type="NCBI Taxonomy" id="2788"/>
    <lineage>
        <taxon>Eukaryota</taxon>
        <taxon>Rhodophyta</taxon>
        <taxon>Bangiophyceae</taxon>
        <taxon>Bangiales</taxon>
        <taxon>Bangiaceae</taxon>
        <taxon>Pyropia</taxon>
    </lineage>
</organism>
<evidence type="ECO:0000313" key="2">
    <source>
        <dbReference type="Proteomes" id="UP000798662"/>
    </source>
</evidence>
<proteinExistence type="predicted"/>
<dbReference type="EMBL" id="CM020619">
    <property type="protein sequence ID" value="KAK1865947.1"/>
    <property type="molecule type" value="Genomic_DNA"/>
</dbReference>
<accession>A0ACC3C811</accession>